<dbReference type="AlphaFoldDB" id="A0A8J4U9A0"/>
<feature type="compositionally biased region" description="Polar residues" evidence="1">
    <location>
        <begin position="54"/>
        <end position="72"/>
    </location>
</feature>
<dbReference type="Proteomes" id="UP000727407">
    <property type="component" value="Unassembled WGS sequence"/>
</dbReference>
<comment type="caution">
    <text evidence="2">The sequence shown here is derived from an EMBL/GenBank/DDBJ whole genome shotgun (WGS) entry which is preliminary data.</text>
</comment>
<reference evidence="2" key="1">
    <citation type="submission" date="2020-07" db="EMBL/GenBank/DDBJ databases">
        <title>Clarias magur genome sequencing, assembly and annotation.</title>
        <authorList>
            <person name="Kushwaha B."/>
            <person name="Kumar R."/>
            <person name="Das P."/>
            <person name="Joshi C.G."/>
            <person name="Kumar D."/>
            <person name="Nagpure N.S."/>
            <person name="Pandey M."/>
            <person name="Agarwal S."/>
            <person name="Srivastava S."/>
            <person name="Singh M."/>
            <person name="Sahoo L."/>
            <person name="Jayasankar P."/>
            <person name="Meher P.K."/>
            <person name="Koringa P.G."/>
            <person name="Iquebal M.A."/>
            <person name="Das S.P."/>
            <person name="Bit A."/>
            <person name="Patnaik S."/>
            <person name="Patel N."/>
            <person name="Shah T.M."/>
            <person name="Hinsu A."/>
            <person name="Jena J.K."/>
        </authorList>
    </citation>
    <scope>NUCLEOTIDE SEQUENCE</scope>
    <source>
        <strain evidence="2">CIFAMagur01</strain>
        <tissue evidence="2">Testis</tissue>
    </source>
</reference>
<protein>
    <submittedName>
        <fullName evidence="2">Gelation factor</fullName>
    </submittedName>
</protein>
<accession>A0A8J4U9A0</accession>
<feature type="region of interest" description="Disordered" evidence="1">
    <location>
        <begin position="54"/>
        <end position="73"/>
    </location>
</feature>
<evidence type="ECO:0000313" key="3">
    <source>
        <dbReference type="Proteomes" id="UP000727407"/>
    </source>
</evidence>
<sequence length="117" mass="13098">MTNVPESKLAKSVGYLSIATRWYAQAFAQLVFVDSFSVARLLMPAACSQCNTRAETSVSTPTSTRLHQNSLASGEERNQLWVGIKKKTWIGWSREAERNVQVKEVSTSLQHKHSETL</sequence>
<dbReference type="EMBL" id="QNUK01000075">
    <property type="protein sequence ID" value="KAF5903313.1"/>
    <property type="molecule type" value="Genomic_DNA"/>
</dbReference>
<organism evidence="2 3">
    <name type="scientific">Clarias magur</name>
    <name type="common">Asian catfish</name>
    <name type="synonym">Macropteronotus magur</name>
    <dbReference type="NCBI Taxonomy" id="1594786"/>
    <lineage>
        <taxon>Eukaryota</taxon>
        <taxon>Metazoa</taxon>
        <taxon>Chordata</taxon>
        <taxon>Craniata</taxon>
        <taxon>Vertebrata</taxon>
        <taxon>Euteleostomi</taxon>
        <taxon>Actinopterygii</taxon>
        <taxon>Neopterygii</taxon>
        <taxon>Teleostei</taxon>
        <taxon>Ostariophysi</taxon>
        <taxon>Siluriformes</taxon>
        <taxon>Clariidae</taxon>
        <taxon>Clarias</taxon>
    </lineage>
</organism>
<name>A0A8J4U9A0_CLAMG</name>
<gene>
    <name evidence="2" type="primary">abpC</name>
    <name evidence="2" type="ORF">DAT39_006956</name>
</gene>
<evidence type="ECO:0000313" key="2">
    <source>
        <dbReference type="EMBL" id="KAF5903313.1"/>
    </source>
</evidence>
<evidence type="ECO:0000256" key="1">
    <source>
        <dbReference type="SAM" id="MobiDB-lite"/>
    </source>
</evidence>
<keyword evidence="3" id="KW-1185">Reference proteome</keyword>
<proteinExistence type="predicted"/>